<organism evidence="2 3">
    <name type="scientific">Canis lupus dingo</name>
    <name type="common">dingo</name>
    <dbReference type="NCBI Taxonomy" id="286419"/>
    <lineage>
        <taxon>Eukaryota</taxon>
        <taxon>Metazoa</taxon>
        <taxon>Chordata</taxon>
        <taxon>Craniata</taxon>
        <taxon>Vertebrata</taxon>
        <taxon>Euteleostomi</taxon>
        <taxon>Mammalia</taxon>
        <taxon>Eutheria</taxon>
        <taxon>Laurasiatheria</taxon>
        <taxon>Carnivora</taxon>
        <taxon>Caniformia</taxon>
        <taxon>Canidae</taxon>
        <taxon>Canis</taxon>
    </lineage>
</organism>
<dbReference type="AlphaFoldDB" id="A0A8C0LH94"/>
<protein>
    <submittedName>
        <fullName evidence="2">RNA polymerase I and III subunit D</fullName>
    </submittedName>
</protein>
<evidence type="ECO:0000313" key="2">
    <source>
        <dbReference type="Ensembl" id="ENSCAFP00020032467.1"/>
    </source>
</evidence>
<dbReference type="GeneTree" id="ENSGT00550000075160"/>
<dbReference type="PANTHER" id="PTHR34769:SF1">
    <property type="entry name" value="RNA POLYMERASE I AND III SUBUNIT D"/>
    <property type="match status" value="1"/>
</dbReference>
<dbReference type="InterPro" id="IPR038948">
    <property type="entry name" value="POLR1D-like"/>
</dbReference>
<accession>A0A8C0LH94</accession>
<sequence>EGRWLGAAGKAPPPPPTPGRRCAHRRVSPSRWDGRAAPLSPLGQRADWPLELQVSRPGLAAALPARGAGPVGGACGRNVHAPPSGWASPRRAAAAPPPSFRPRLLPSVVPSFLLRPRASRYGLAPPLCPHHLRIPEAVPAMEEDQELERKAIEELLKEAKRGKTRAETMGPMGWMKCPLAGTNKRFLINTIKNTLPSHKEQDPEQKEGSKEATKSQGQKEEKRKKHRGHPYKHSFQARAPEGHSPHRKPSSRDKSGKRSNRR</sequence>
<keyword evidence="3" id="KW-1185">Reference proteome</keyword>
<feature type="region of interest" description="Disordered" evidence="1">
    <location>
        <begin position="1"/>
        <end position="42"/>
    </location>
</feature>
<evidence type="ECO:0000256" key="1">
    <source>
        <dbReference type="SAM" id="MobiDB-lite"/>
    </source>
</evidence>
<reference evidence="2" key="1">
    <citation type="submission" date="2025-08" db="UniProtKB">
        <authorList>
            <consortium name="Ensembl"/>
        </authorList>
    </citation>
    <scope>IDENTIFICATION</scope>
</reference>
<gene>
    <name evidence="2" type="primary">LOC112669489</name>
</gene>
<proteinExistence type="predicted"/>
<dbReference type="Proteomes" id="UP000694391">
    <property type="component" value="Unplaced"/>
</dbReference>
<evidence type="ECO:0000313" key="3">
    <source>
        <dbReference type="Proteomes" id="UP000694391"/>
    </source>
</evidence>
<dbReference type="PANTHER" id="PTHR34769">
    <property type="entry name" value="RCG42593, ISOFORM CRA_A"/>
    <property type="match status" value="1"/>
</dbReference>
<name>A0A8C0LH94_CANLU</name>
<feature type="region of interest" description="Disordered" evidence="1">
    <location>
        <begin position="194"/>
        <end position="262"/>
    </location>
</feature>
<dbReference type="Ensembl" id="ENSCAFT00020037489.1">
    <property type="protein sequence ID" value="ENSCAFP00020032467.1"/>
    <property type="gene ID" value="ENSCAFG00020025301.1"/>
</dbReference>
<feature type="compositionally biased region" description="Basic and acidic residues" evidence="1">
    <location>
        <begin position="197"/>
        <end position="221"/>
    </location>
</feature>
<reference evidence="2" key="2">
    <citation type="submission" date="2025-09" db="UniProtKB">
        <authorList>
            <consortium name="Ensembl"/>
        </authorList>
    </citation>
    <scope>IDENTIFICATION</scope>
</reference>
<feature type="compositionally biased region" description="Basic and acidic residues" evidence="1">
    <location>
        <begin position="240"/>
        <end position="256"/>
    </location>
</feature>
<feature type="compositionally biased region" description="Low complexity" evidence="1">
    <location>
        <begin position="1"/>
        <end position="10"/>
    </location>
</feature>
<feature type="compositionally biased region" description="Basic residues" evidence="1">
    <location>
        <begin position="222"/>
        <end position="232"/>
    </location>
</feature>